<dbReference type="PANTHER" id="PTHR47510">
    <property type="entry name" value="REVERSE TRANSCRIPTASE DOMAIN-CONTAINING PROTEIN"/>
    <property type="match status" value="1"/>
</dbReference>
<dbReference type="AlphaFoldDB" id="A0ABD0PIF8"/>
<evidence type="ECO:0000259" key="2">
    <source>
        <dbReference type="PROSITE" id="PS50878"/>
    </source>
</evidence>
<dbReference type="Pfam" id="PF00078">
    <property type="entry name" value="RVT_1"/>
    <property type="match status" value="1"/>
</dbReference>
<name>A0ABD0PIF8_CIRMR</name>
<dbReference type="SUPFAM" id="SSF56672">
    <property type="entry name" value="DNA/RNA polymerases"/>
    <property type="match status" value="1"/>
</dbReference>
<sequence>NPFEQNSVLPDGPEPSHVSSDRPEPSHIPSNRLEPRHASSDRPDPRHASSEGSRWIHAPSNGPESSHSSSNTPRAWPVMMASVVDPPLVSGRSSNIPVPSTSSEPSYNDVLSPAAALPIMAVAIWCVWAAHSAPEAMSVHKSAPEATSAPELLSDLKSAPELPSLGEAVPMPPEVSALGVDPPMEAASLYNLSASPLILSASSVSAVPRSQAITRFPAPELPPGLKSAPEVPSGLKSAPEVPSGLKSAPEVPSGLKSAPEVPSGLKKLAIILGLKPGVSIGSVNQSREHHLDDAPVVTYAPHQSDIRGAFYRMYIYTDIIEYQSVGDSYVPLLRTVHIEGTSNDFDVPVQREVTRWTDQSVAALQDALDDADWDMFRNSSDDVNVFTEAVVGFIGKLADDTALKTTIRTFPNQKPWVDKTIRDALRSRTAAYNAGLASGDMVPYKAASYNVRKAVKEAKQRYGRKLESQLQQNNSRSLWQGLRTITDYKAPTSGMMNADVTLADELNTFYARFEAAAKDAKDANASGANGCRHEDTASTGNTFIISEHDVRRAFKRVNTRKAAGPDGISGRILRACADQLAPVFTEIFNLSLSQSVIPTCFKESIIVPVPKKSHPASLNDYRPVALTSVVMKCFERLVKDFIISSLPDTLDPLQFAYRPNRSTDDAISHLLHTSLTHLDTRGGNYVKMLFIDYSSAFNTIIPSTLTTKLEHLGLSSSLCQWICNFLTGRPQAVRMGGHLSASLTLSTGAPQGCVLSPLLYSLYTYDCVATTSSTTIIKFADDTVVVGLISDNNETAYLKEIRNLENWCQRNNLLLNVSKTKELIVDFSTKQERNYQTPIINESPVERVNSFKYLGVHITQDLSWSWHINTVVKKARQRLYHLRRLRDFRLPSKVLRNFYSCTIESILTGNILTWFGNSTMQDRRALQRVVRSAERTIHTELPDLHSIYSRRCWTKARKIVKDLSHPNNGLFSLMRSGKRFRSLKANTERLRRSFFPQAIRSLNQYITQY</sequence>
<evidence type="ECO:0000313" key="4">
    <source>
        <dbReference type="Proteomes" id="UP001529510"/>
    </source>
</evidence>
<organism evidence="3 4">
    <name type="scientific">Cirrhinus mrigala</name>
    <name type="common">Mrigala</name>
    <dbReference type="NCBI Taxonomy" id="683832"/>
    <lineage>
        <taxon>Eukaryota</taxon>
        <taxon>Metazoa</taxon>
        <taxon>Chordata</taxon>
        <taxon>Craniata</taxon>
        <taxon>Vertebrata</taxon>
        <taxon>Euteleostomi</taxon>
        <taxon>Actinopterygii</taxon>
        <taxon>Neopterygii</taxon>
        <taxon>Teleostei</taxon>
        <taxon>Ostariophysi</taxon>
        <taxon>Cypriniformes</taxon>
        <taxon>Cyprinidae</taxon>
        <taxon>Labeoninae</taxon>
        <taxon>Labeonini</taxon>
        <taxon>Cirrhinus</taxon>
    </lineage>
</organism>
<feature type="region of interest" description="Disordered" evidence="1">
    <location>
        <begin position="218"/>
        <end position="260"/>
    </location>
</feature>
<proteinExistence type="predicted"/>
<dbReference type="PROSITE" id="PS50878">
    <property type="entry name" value="RT_POL"/>
    <property type="match status" value="1"/>
</dbReference>
<comment type="caution">
    <text evidence="3">The sequence shown here is derived from an EMBL/GenBank/DDBJ whole genome shotgun (WGS) entry which is preliminary data.</text>
</comment>
<dbReference type="InterPro" id="IPR000477">
    <property type="entry name" value="RT_dom"/>
</dbReference>
<evidence type="ECO:0000313" key="3">
    <source>
        <dbReference type="EMBL" id="KAL0173540.1"/>
    </source>
</evidence>
<dbReference type="InterPro" id="IPR015095">
    <property type="entry name" value="AlkB_hom8_N"/>
</dbReference>
<feature type="domain" description="Reverse transcriptase" evidence="2">
    <location>
        <begin position="590"/>
        <end position="858"/>
    </location>
</feature>
<dbReference type="PANTHER" id="PTHR47510:SF3">
    <property type="entry name" value="ENDO_EXONUCLEASE_PHOSPHATASE DOMAIN-CONTAINING PROTEIN"/>
    <property type="match status" value="1"/>
</dbReference>
<feature type="non-terminal residue" evidence="3">
    <location>
        <position position="1"/>
    </location>
</feature>
<dbReference type="CDD" id="cd01650">
    <property type="entry name" value="RT_nLTR_like"/>
    <property type="match status" value="1"/>
</dbReference>
<feature type="compositionally biased region" description="Basic and acidic residues" evidence="1">
    <location>
        <begin position="33"/>
        <end position="49"/>
    </location>
</feature>
<keyword evidence="4" id="KW-1185">Reference proteome</keyword>
<accession>A0ABD0PIF8</accession>
<dbReference type="EMBL" id="JAMKFB020000015">
    <property type="protein sequence ID" value="KAL0173540.1"/>
    <property type="molecule type" value="Genomic_DNA"/>
</dbReference>
<evidence type="ECO:0000256" key="1">
    <source>
        <dbReference type="SAM" id="MobiDB-lite"/>
    </source>
</evidence>
<dbReference type="Proteomes" id="UP001529510">
    <property type="component" value="Unassembled WGS sequence"/>
</dbReference>
<dbReference type="Pfam" id="PF09004">
    <property type="entry name" value="ALKBH8_N"/>
    <property type="match status" value="1"/>
</dbReference>
<protein>
    <recommendedName>
        <fullName evidence="2">Reverse transcriptase domain-containing protein</fullName>
    </recommendedName>
</protein>
<gene>
    <name evidence="3" type="ORF">M9458_029508</name>
</gene>
<feature type="region of interest" description="Disordered" evidence="1">
    <location>
        <begin position="1"/>
        <end position="73"/>
    </location>
</feature>
<dbReference type="InterPro" id="IPR043502">
    <property type="entry name" value="DNA/RNA_pol_sf"/>
</dbReference>
<reference evidence="3 4" key="1">
    <citation type="submission" date="2024-05" db="EMBL/GenBank/DDBJ databases">
        <title>Genome sequencing and assembly of Indian major carp, Cirrhinus mrigala (Hamilton, 1822).</title>
        <authorList>
            <person name="Mohindra V."/>
            <person name="Chowdhury L.M."/>
            <person name="Lal K."/>
            <person name="Jena J.K."/>
        </authorList>
    </citation>
    <scope>NUCLEOTIDE SEQUENCE [LARGE SCALE GENOMIC DNA]</scope>
    <source>
        <strain evidence="3">CM1030</strain>
        <tissue evidence="3">Blood</tissue>
    </source>
</reference>